<evidence type="ECO:0000259" key="6">
    <source>
        <dbReference type="PROSITE" id="PS50103"/>
    </source>
</evidence>
<feature type="compositionally biased region" description="Polar residues" evidence="5">
    <location>
        <begin position="93"/>
        <end position="105"/>
    </location>
</feature>
<dbReference type="InterPro" id="IPR036855">
    <property type="entry name" value="Znf_CCCH_sf"/>
</dbReference>
<organism evidence="7 8">
    <name type="scientific">Ilex paraguariensis</name>
    <name type="common">yerba mate</name>
    <dbReference type="NCBI Taxonomy" id="185542"/>
    <lineage>
        <taxon>Eukaryota</taxon>
        <taxon>Viridiplantae</taxon>
        <taxon>Streptophyta</taxon>
        <taxon>Embryophyta</taxon>
        <taxon>Tracheophyta</taxon>
        <taxon>Spermatophyta</taxon>
        <taxon>Magnoliopsida</taxon>
        <taxon>eudicotyledons</taxon>
        <taxon>Gunneridae</taxon>
        <taxon>Pentapetalae</taxon>
        <taxon>asterids</taxon>
        <taxon>campanulids</taxon>
        <taxon>Aquifoliales</taxon>
        <taxon>Aquifoliaceae</taxon>
        <taxon>Ilex</taxon>
    </lineage>
</organism>
<evidence type="ECO:0000256" key="4">
    <source>
        <dbReference type="PROSITE-ProRule" id="PRU00723"/>
    </source>
</evidence>
<keyword evidence="3 4" id="KW-0862">Zinc</keyword>
<evidence type="ECO:0000256" key="2">
    <source>
        <dbReference type="ARBA" id="ARBA00022771"/>
    </source>
</evidence>
<evidence type="ECO:0000313" key="7">
    <source>
        <dbReference type="EMBL" id="CAK9168415.1"/>
    </source>
</evidence>
<dbReference type="Pfam" id="PF00642">
    <property type="entry name" value="zf-CCCH"/>
    <property type="match status" value="1"/>
</dbReference>
<dbReference type="InterPro" id="IPR000571">
    <property type="entry name" value="Znf_CCCH"/>
</dbReference>
<feature type="region of interest" description="Disordered" evidence="5">
    <location>
        <begin position="93"/>
        <end position="136"/>
    </location>
</feature>
<reference evidence="7 8" key="1">
    <citation type="submission" date="2024-02" db="EMBL/GenBank/DDBJ databases">
        <authorList>
            <person name="Vignale AGUSTIN F."/>
            <person name="Sosa J E."/>
            <person name="Modenutti C."/>
        </authorList>
    </citation>
    <scope>NUCLEOTIDE SEQUENCE [LARGE SCALE GENOMIC DNA]</scope>
</reference>
<dbReference type="GO" id="GO:0008270">
    <property type="term" value="F:zinc ion binding"/>
    <property type="evidence" value="ECO:0007669"/>
    <property type="project" value="UniProtKB-KW"/>
</dbReference>
<dbReference type="SUPFAM" id="SSF90229">
    <property type="entry name" value="CCCH zinc finger"/>
    <property type="match status" value="1"/>
</dbReference>
<comment type="caution">
    <text evidence="7">The sequence shown here is derived from an EMBL/GenBank/DDBJ whole genome shotgun (WGS) entry which is preliminary data.</text>
</comment>
<dbReference type="Proteomes" id="UP001642360">
    <property type="component" value="Unassembled WGS sequence"/>
</dbReference>
<name>A0ABC8TLG7_9AQUA</name>
<accession>A0ABC8TLG7</accession>
<dbReference type="EMBL" id="CAUOFW020005058">
    <property type="protein sequence ID" value="CAK9168415.1"/>
    <property type="molecule type" value="Genomic_DNA"/>
</dbReference>
<feature type="domain" description="C3H1-type" evidence="6">
    <location>
        <begin position="41"/>
        <end position="69"/>
    </location>
</feature>
<evidence type="ECO:0000256" key="1">
    <source>
        <dbReference type="ARBA" id="ARBA00022723"/>
    </source>
</evidence>
<evidence type="ECO:0000313" key="8">
    <source>
        <dbReference type="Proteomes" id="UP001642360"/>
    </source>
</evidence>
<sequence>MEMLLWWPFAWKNVIDLFKPGSWAVSSAIVMEGLNRRPAVGWGEPLCIFYSRYEMCKFGPSCKFDHPMGVFTYNLSTPSSADVPVVRRLSGLSSGTGMVTLSSEGLNEGSAAKPRRLSLSEARQLPSGDKDIDTEG</sequence>
<gene>
    <name evidence="7" type="ORF">ILEXP_LOCUS37807</name>
</gene>
<protein>
    <recommendedName>
        <fullName evidence="6">C3H1-type domain-containing protein</fullName>
    </recommendedName>
</protein>
<keyword evidence="2 4" id="KW-0863">Zinc-finger</keyword>
<evidence type="ECO:0000256" key="3">
    <source>
        <dbReference type="ARBA" id="ARBA00022833"/>
    </source>
</evidence>
<dbReference type="SMART" id="SM00356">
    <property type="entry name" value="ZnF_C3H1"/>
    <property type="match status" value="1"/>
</dbReference>
<keyword evidence="1 4" id="KW-0479">Metal-binding</keyword>
<keyword evidence="8" id="KW-1185">Reference proteome</keyword>
<feature type="zinc finger region" description="C3H1-type" evidence="4">
    <location>
        <begin position="41"/>
        <end position="69"/>
    </location>
</feature>
<dbReference type="AlphaFoldDB" id="A0ABC8TLG7"/>
<proteinExistence type="predicted"/>
<dbReference type="PROSITE" id="PS50103">
    <property type="entry name" value="ZF_C3H1"/>
    <property type="match status" value="1"/>
</dbReference>
<evidence type="ECO:0000256" key="5">
    <source>
        <dbReference type="SAM" id="MobiDB-lite"/>
    </source>
</evidence>